<keyword evidence="2" id="KW-1185">Reference proteome</keyword>
<reference evidence="1" key="1">
    <citation type="submission" date="2006-10" db="EMBL/GenBank/DDBJ databases">
        <authorList>
            <person name="Amadeo P."/>
            <person name="Zhao Q."/>
            <person name="Wortman J."/>
            <person name="Fraser-Liggett C."/>
            <person name="Carlton J."/>
        </authorList>
    </citation>
    <scope>NUCLEOTIDE SEQUENCE</scope>
    <source>
        <strain evidence="1">G3</strain>
    </source>
</reference>
<dbReference type="VEuPathDB" id="TrichDB:TVAGG3_0564790"/>
<dbReference type="PANTHER" id="PTHR35609:SF1">
    <property type="entry name" value="MACRO DOMAIN-CONTAINING PROTEIN"/>
    <property type="match status" value="1"/>
</dbReference>
<name>A2DFH4_TRIV3</name>
<evidence type="ECO:0000313" key="1">
    <source>
        <dbReference type="EMBL" id="EAY20902.1"/>
    </source>
</evidence>
<dbReference type="OrthoDB" id="5207264at2759"/>
<sequence>MTYFKLVFGFKESLENVRKNIDVIKNNDGSISMYNKILNENYSAGEFKVVGIEDIPKHEDRNDGTLNIILGGKIHRNGFSPVDSLASQSIPENDGATFLAASNFNCLEFTSSRQTAYDGITCYEADPTQGPYCAIACAPGALYRNYFVEINGKQGQFDQEINLLYETPIHVKGGYPLIDNEQANYLQNSNFDWNNLNHYKVGSHSNLTVTTSMLRGRMMKTNMQQITHHIYAAALNFASNVVETPFTSKLSQYLLEAEYKATILQAWDNSIKYPNRAGSNKLYLTLLGGGVFNNPIDRICEQINKNLDLIQKSGLEVYVVCYSRQIYSRVQPHLDNSVKQTNGKIIGL</sequence>
<protein>
    <submittedName>
        <fullName evidence="1">Uncharacterized protein</fullName>
    </submittedName>
</protein>
<dbReference type="eggNOG" id="ENOG502RZ3W">
    <property type="taxonomic scope" value="Eukaryota"/>
</dbReference>
<dbReference type="Proteomes" id="UP000001542">
    <property type="component" value="Unassembled WGS sequence"/>
</dbReference>
<dbReference type="KEGG" id="tva:5466449"/>
<accession>A2DFH4</accession>
<dbReference type="EMBL" id="DS113194">
    <property type="protein sequence ID" value="EAY20902.1"/>
    <property type="molecule type" value="Genomic_DNA"/>
</dbReference>
<gene>
    <name evidence="1" type="ORF">TVAG_437280</name>
</gene>
<proteinExistence type="predicted"/>
<dbReference type="VEuPathDB" id="TrichDB:TVAG_437280"/>
<dbReference type="InParanoid" id="A2DFH4"/>
<evidence type="ECO:0000313" key="2">
    <source>
        <dbReference type="Proteomes" id="UP000001542"/>
    </source>
</evidence>
<reference evidence="1" key="2">
    <citation type="journal article" date="2007" name="Science">
        <title>Draft genome sequence of the sexually transmitted pathogen Trichomonas vaginalis.</title>
        <authorList>
            <person name="Carlton J.M."/>
            <person name="Hirt R.P."/>
            <person name="Silva J.C."/>
            <person name="Delcher A.L."/>
            <person name="Schatz M."/>
            <person name="Zhao Q."/>
            <person name="Wortman J.R."/>
            <person name="Bidwell S.L."/>
            <person name="Alsmark U.C.M."/>
            <person name="Besteiro S."/>
            <person name="Sicheritz-Ponten T."/>
            <person name="Noel C.J."/>
            <person name="Dacks J.B."/>
            <person name="Foster P.G."/>
            <person name="Simillion C."/>
            <person name="Van de Peer Y."/>
            <person name="Miranda-Saavedra D."/>
            <person name="Barton G.J."/>
            <person name="Westrop G.D."/>
            <person name="Mueller S."/>
            <person name="Dessi D."/>
            <person name="Fiori P.L."/>
            <person name="Ren Q."/>
            <person name="Paulsen I."/>
            <person name="Zhang H."/>
            <person name="Bastida-Corcuera F.D."/>
            <person name="Simoes-Barbosa A."/>
            <person name="Brown M.T."/>
            <person name="Hayes R.D."/>
            <person name="Mukherjee M."/>
            <person name="Okumura C.Y."/>
            <person name="Schneider R."/>
            <person name="Smith A.J."/>
            <person name="Vanacova S."/>
            <person name="Villalvazo M."/>
            <person name="Haas B.J."/>
            <person name="Pertea M."/>
            <person name="Feldblyum T.V."/>
            <person name="Utterback T.R."/>
            <person name="Shu C.L."/>
            <person name="Osoegawa K."/>
            <person name="de Jong P.J."/>
            <person name="Hrdy I."/>
            <person name="Horvathova L."/>
            <person name="Zubacova Z."/>
            <person name="Dolezal P."/>
            <person name="Malik S.B."/>
            <person name="Logsdon J.M. Jr."/>
            <person name="Henze K."/>
            <person name="Gupta A."/>
            <person name="Wang C.C."/>
            <person name="Dunne R.L."/>
            <person name="Upcroft J.A."/>
            <person name="Upcroft P."/>
            <person name="White O."/>
            <person name="Salzberg S.L."/>
            <person name="Tang P."/>
            <person name="Chiu C.-H."/>
            <person name="Lee Y.-S."/>
            <person name="Embley T.M."/>
            <person name="Coombs G.H."/>
            <person name="Mottram J.C."/>
            <person name="Tachezy J."/>
            <person name="Fraser-Liggett C.M."/>
            <person name="Johnson P.J."/>
        </authorList>
    </citation>
    <scope>NUCLEOTIDE SEQUENCE [LARGE SCALE GENOMIC DNA]</scope>
    <source>
        <strain evidence="1">G3</strain>
    </source>
</reference>
<organism evidence="1 2">
    <name type="scientific">Trichomonas vaginalis (strain ATCC PRA-98 / G3)</name>
    <dbReference type="NCBI Taxonomy" id="412133"/>
    <lineage>
        <taxon>Eukaryota</taxon>
        <taxon>Metamonada</taxon>
        <taxon>Parabasalia</taxon>
        <taxon>Trichomonadida</taxon>
        <taxon>Trichomonadidae</taxon>
        <taxon>Trichomonas</taxon>
    </lineage>
</organism>
<dbReference type="AlphaFoldDB" id="A2DFH4"/>
<dbReference type="RefSeq" id="XP_001581888.1">
    <property type="nucleotide sequence ID" value="XM_001581838.1"/>
</dbReference>
<dbReference type="PANTHER" id="PTHR35609">
    <property type="entry name" value="MACRO DOMAIN-CONTAINING PROTEIN"/>
    <property type="match status" value="1"/>
</dbReference>